<organism evidence="2 3">
    <name type="scientific">Ancylostoma ceylanicum</name>
    <dbReference type="NCBI Taxonomy" id="53326"/>
    <lineage>
        <taxon>Eukaryota</taxon>
        <taxon>Metazoa</taxon>
        <taxon>Ecdysozoa</taxon>
        <taxon>Nematoda</taxon>
        <taxon>Chromadorea</taxon>
        <taxon>Rhabditida</taxon>
        <taxon>Rhabditina</taxon>
        <taxon>Rhabditomorpha</taxon>
        <taxon>Strongyloidea</taxon>
        <taxon>Ancylostomatidae</taxon>
        <taxon>Ancylostomatinae</taxon>
        <taxon>Ancylostoma</taxon>
    </lineage>
</organism>
<evidence type="ECO:0000313" key="3">
    <source>
        <dbReference type="Proteomes" id="UP000024635"/>
    </source>
</evidence>
<gene>
    <name evidence="2" type="primary">Acey_s0127.g1373</name>
    <name evidence="2" type="synonym">Acey-Y69A2AR.3</name>
    <name evidence="2" type="ORF">Y032_0127g1373</name>
</gene>
<feature type="transmembrane region" description="Helical" evidence="1">
    <location>
        <begin position="65"/>
        <end position="82"/>
    </location>
</feature>
<keyword evidence="1" id="KW-0812">Transmembrane</keyword>
<dbReference type="EMBL" id="JARK01001463">
    <property type="protein sequence ID" value="EYB98837.1"/>
    <property type="molecule type" value="Genomic_DNA"/>
</dbReference>
<evidence type="ECO:0000256" key="1">
    <source>
        <dbReference type="SAM" id="Phobius"/>
    </source>
</evidence>
<dbReference type="AlphaFoldDB" id="A0A016T828"/>
<keyword evidence="1" id="KW-1133">Transmembrane helix</keyword>
<comment type="caution">
    <text evidence="2">The sequence shown here is derived from an EMBL/GenBank/DDBJ whole genome shotgun (WGS) entry which is preliminary data.</text>
</comment>
<proteinExistence type="predicted"/>
<reference evidence="3" key="1">
    <citation type="journal article" date="2015" name="Nat. Genet.">
        <title>The genome and transcriptome of the zoonotic hookworm Ancylostoma ceylanicum identify infection-specific gene families.</title>
        <authorList>
            <person name="Schwarz E.M."/>
            <person name="Hu Y."/>
            <person name="Antoshechkin I."/>
            <person name="Miller M.M."/>
            <person name="Sternberg P.W."/>
            <person name="Aroian R.V."/>
        </authorList>
    </citation>
    <scope>NUCLEOTIDE SEQUENCE</scope>
    <source>
        <strain evidence="3">HY135</strain>
    </source>
</reference>
<keyword evidence="3" id="KW-1185">Reference proteome</keyword>
<dbReference type="OrthoDB" id="6161911at2759"/>
<protein>
    <submittedName>
        <fullName evidence="2">Uncharacterized protein</fullName>
    </submittedName>
</protein>
<dbReference type="STRING" id="53326.A0A016T828"/>
<sequence length="83" mass="9252">MNRLHIVHRFARGIASAAPKTSTGIEHADALAKAGGKKPDWKLYKVGDYLKMNQYSFYDGEVKKISVISVFFFLALLFPGYVG</sequence>
<name>A0A016T828_9BILA</name>
<accession>A0A016T828</accession>
<keyword evidence="1" id="KW-0472">Membrane</keyword>
<dbReference type="Proteomes" id="UP000024635">
    <property type="component" value="Unassembled WGS sequence"/>
</dbReference>
<evidence type="ECO:0000313" key="2">
    <source>
        <dbReference type="EMBL" id="EYB98837.1"/>
    </source>
</evidence>